<evidence type="ECO:0000256" key="1">
    <source>
        <dbReference type="ARBA" id="ARBA00022723"/>
    </source>
</evidence>
<dbReference type="InterPro" id="IPR001965">
    <property type="entry name" value="Znf_PHD"/>
</dbReference>
<sequence length="684" mass="75914">MAVRRRGASAVAVHGGGGRVPKRARVTAEPSLLDVRAFPGQKEEGEEQPARGGGGGGKKSSSSSSTFRAQVRGFLARCAVAAPASEAGELSPGMSSWHVGFTTAGGEAVAVMEVVEEEVARARRVYCEHCTVAGWSKHPVCSKRYHFIIRNENEIGASKTCRRCGFMVALQETRCPSCNHVGLSRDDPEDWDYVQLESPRHLLHGIVHENGFGHLVRINGREGGSSVMTGSQLINFWDRLCRYLRVRKVSVIDVSKKYGADYRSLHAVATGCSWYGLWGFKLSSGSFGITPQDYSKAVESLSSVPLSNFFPHTRSPRNQLQNTIAFYQSLSRHPLTTIRELFAYIMELATGKSVHKEKMAYDANYQEEFPEEELQRATNIALKILRAADRWVATRTLKAVTSHPIGSPQLVDYCIKTLGGTRTDDGMVVAIRCNSEMNTVEYRLTTETLFPPNNVCTLTQDHLFRDIKFFIIKHYDLEEDFLPQNPSQLHIWCQVELAEQVDDPPCIPAELITLPQAATIADLKGEAARAFRDIYLMLQSFVADQLLDCATASDTTQIKLLFGAKGAVHIKGRCIGGERRFAIYRMERGVDKWTVKCSCGATDDDGERMLSCDTCHMWMHTRCAGISDFDRVPKRYVCKSCKLTHKPKSSGPRLMYSSAPNKRCKTGTGSFSNAAEGLLWPQIS</sequence>
<dbReference type="InterPro" id="IPR057765">
    <property type="entry name" value="MS1-like_ubiquitin"/>
</dbReference>
<dbReference type="OMA" id="MHTRCAG"/>
<dbReference type="STRING" id="39946.A2ZCW5"/>
<dbReference type="GO" id="GO:0008270">
    <property type="term" value="F:zinc ion binding"/>
    <property type="evidence" value="ECO:0007669"/>
    <property type="project" value="UniProtKB-KW"/>
</dbReference>
<organism evidence="9 10">
    <name type="scientific">Oryza sativa subsp. indica</name>
    <name type="common">Rice</name>
    <dbReference type="NCBI Taxonomy" id="39946"/>
    <lineage>
        <taxon>Eukaryota</taxon>
        <taxon>Viridiplantae</taxon>
        <taxon>Streptophyta</taxon>
        <taxon>Embryophyta</taxon>
        <taxon>Tracheophyta</taxon>
        <taxon>Spermatophyta</taxon>
        <taxon>Magnoliopsida</taxon>
        <taxon>Liliopsida</taxon>
        <taxon>Poales</taxon>
        <taxon>Poaceae</taxon>
        <taxon>BOP clade</taxon>
        <taxon>Oryzoideae</taxon>
        <taxon>Oryzeae</taxon>
        <taxon>Oryzinae</taxon>
        <taxon>Oryza</taxon>
        <taxon>Oryza sativa</taxon>
    </lineage>
</organism>
<keyword evidence="3" id="KW-0862">Zinc</keyword>
<evidence type="ECO:0000313" key="9">
    <source>
        <dbReference type="EMBL" id="EAY80449.1"/>
    </source>
</evidence>
<dbReference type="Gene3D" id="3.30.40.10">
    <property type="entry name" value="Zinc/RING finger domain, C3HC4 (zinc finger)"/>
    <property type="match status" value="1"/>
</dbReference>
<evidence type="ECO:0000256" key="6">
    <source>
        <dbReference type="PROSITE-ProRule" id="PRU00146"/>
    </source>
</evidence>
<dbReference type="InterPro" id="IPR011011">
    <property type="entry name" value="Znf_FYVE_PHD"/>
</dbReference>
<dbReference type="InterPro" id="IPR058054">
    <property type="entry name" value="Znf_MS1-like"/>
</dbReference>
<dbReference type="InterPro" id="IPR019787">
    <property type="entry name" value="Znf_PHD-finger"/>
</dbReference>
<gene>
    <name evidence="9" type="ORF">OsI_35630</name>
</gene>
<dbReference type="EMBL" id="CM000136">
    <property type="protein sequence ID" value="EAY80449.1"/>
    <property type="molecule type" value="Genomic_DNA"/>
</dbReference>
<dbReference type="PROSITE" id="PS50016">
    <property type="entry name" value="ZF_PHD_2"/>
    <property type="match status" value="1"/>
</dbReference>
<evidence type="ECO:0000259" key="8">
    <source>
        <dbReference type="PROSITE" id="PS50016"/>
    </source>
</evidence>
<keyword evidence="4" id="KW-0805">Transcription regulation</keyword>
<dbReference type="InterPro" id="IPR013083">
    <property type="entry name" value="Znf_RING/FYVE/PHD"/>
</dbReference>
<dbReference type="Pfam" id="PF25565">
    <property type="entry name" value="Ubiquitin_At1g33420"/>
    <property type="match status" value="1"/>
</dbReference>
<name>A2ZCW5_ORYSI</name>
<evidence type="ECO:0000313" key="10">
    <source>
        <dbReference type="Proteomes" id="UP000007015"/>
    </source>
</evidence>
<dbReference type="PANTHER" id="PTHR46201:SF5">
    <property type="entry name" value="OS11G0234200 PROTEIN"/>
    <property type="match status" value="1"/>
</dbReference>
<dbReference type="PANTHER" id="PTHR46201">
    <property type="entry name" value="PHD FINGER PROTEIN MALE MEIOCYTE DEATH 1-RELATED"/>
    <property type="match status" value="1"/>
</dbReference>
<dbReference type="Proteomes" id="UP000007015">
    <property type="component" value="Chromosome 11"/>
</dbReference>
<accession>A2ZCW5</accession>
<dbReference type="InterPro" id="IPR059080">
    <property type="entry name" value="WHD_PTC1"/>
</dbReference>
<keyword evidence="1" id="KW-0479">Metal-binding</keyword>
<evidence type="ECO:0000256" key="2">
    <source>
        <dbReference type="ARBA" id="ARBA00022771"/>
    </source>
</evidence>
<keyword evidence="5" id="KW-0804">Transcription</keyword>
<dbReference type="SUPFAM" id="SSF57903">
    <property type="entry name" value="FYVE/PHD zinc finger"/>
    <property type="match status" value="1"/>
</dbReference>
<evidence type="ECO:0000256" key="5">
    <source>
        <dbReference type="ARBA" id="ARBA00023163"/>
    </source>
</evidence>
<feature type="region of interest" description="Disordered" evidence="7">
    <location>
        <begin position="1"/>
        <end position="64"/>
    </location>
</feature>
<keyword evidence="2 6" id="KW-0863">Zinc-finger</keyword>
<dbReference type="Pfam" id="PF25874">
    <property type="entry name" value="WHD_plant_repro"/>
    <property type="match status" value="1"/>
</dbReference>
<keyword evidence="10" id="KW-1185">Reference proteome</keyword>
<dbReference type="HOGENOM" id="CLU_012141_0_0_1"/>
<dbReference type="CDD" id="cd15556">
    <property type="entry name" value="PHD_MMD1_like"/>
    <property type="match status" value="1"/>
</dbReference>
<dbReference type="AlphaFoldDB" id="A2ZCW5"/>
<evidence type="ECO:0000256" key="7">
    <source>
        <dbReference type="SAM" id="MobiDB-lite"/>
    </source>
</evidence>
<proteinExistence type="predicted"/>
<evidence type="ECO:0000256" key="3">
    <source>
        <dbReference type="ARBA" id="ARBA00022833"/>
    </source>
</evidence>
<dbReference type="Pfam" id="PF00628">
    <property type="entry name" value="PHD"/>
    <property type="match status" value="1"/>
</dbReference>
<protein>
    <recommendedName>
        <fullName evidence="8">PHD-type domain-containing protein</fullName>
    </recommendedName>
</protein>
<dbReference type="Gramene" id="BGIOSGA034246-TA">
    <property type="protein sequence ID" value="BGIOSGA034246-PA"/>
    <property type="gene ID" value="BGIOSGA034246"/>
</dbReference>
<reference evidence="9 10" key="1">
    <citation type="journal article" date="2005" name="PLoS Biol.">
        <title>The genomes of Oryza sativa: a history of duplications.</title>
        <authorList>
            <person name="Yu J."/>
            <person name="Wang J."/>
            <person name="Lin W."/>
            <person name="Li S."/>
            <person name="Li H."/>
            <person name="Zhou J."/>
            <person name="Ni P."/>
            <person name="Dong W."/>
            <person name="Hu S."/>
            <person name="Zeng C."/>
            <person name="Zhang J."/>
            <person name="Zhang Y."/>
            <person name="Li R."/>
            <person name="Xu Z."/>
            <person name="Li S."/>
            <person name="Li X."/>
            <person name="Zheng H."/>
            <person name="Cong L."/>
            <person name="Lin L."/>
            <person name="Yin J."/>
            <person name="Geng J."/>
            <person name="Li G."/>
            <person name="Shi J."/>
            <person name="Liu J."/>
            <person name="Lv H."/>
            <person name="Li J."/>
            <person name="Wang J."/>
            <person name="Deng Y."/>
            <person name="Ran L."/>
            <person name="Shi X."/>
            <person name="Wang X."/>
            <person name="Wu Q."/>
            <person name="Li C."/>
            <person name="Ren X."/>
            <person name="Wang J."/>
            <person name="Wang X."/>
            <person name="Li D."/>
            <person name="Liu D."/>
            <person name="Zhang X."/>
            <person name="Ji Z."/>
            <person name="Zhao W."/>
            <person name="Sun Y."/>
            <person name="Zhang Z."/>
            <person name="Bao J."/>
            <person name="Han Y."/>
            <person name="Dong L."/>
            <person name="Ji J."/>
            <person name="Chen P."/>
            <person name="Wu S."/>
            <person name="Liu J."/>
            <person name="Xiao Y."/>
            <person name="Bu D."/>
            <person name="Tan J."/>
            <person name="Yang L."/>
            <person name="Ye C."/>
            <person name="Zhang J."/>
            <person name="Xu J."/>
            <person name="Zhou Y."/>
            <person name="Yu Y."/>
            <person name="Zhang B."/>
            <person name="Zhuang S."/>
            <person name="Wei H."/>
            <person name="Liu B."/>
            <person name="Lei M."/>
            <person name="Yu H."/>
            <person name="Li Y."/>
            <person name="Xu H."/>
            <person name="Wei S."/>
            <person name="He X."/>
            <person name="Fang L."/>
            <person name="Zhang Z."/>
            <person name="Zhang Y."/>
            <person name="Huang X."/>
            <person name="Su Z."/>
            <person name="Tong W."/>
            <person name="Li J."/>
            <person name="Tong Z."/>
            <person name="Li S."/>
            <person name="Ye J."/>
            <person name="Wang L."/>
            <person name="Fang L."/>
            <person name="Lei T."/>
            <person name="Chen C."/>
            <person name="Chen H."/>
            <person name="Xu Z."/>
            <person name="Li H."/>
            <person name="Huang H."/>
            <person name="Zhang F."/>
            <person name="Xu H."/>
            <person name="Li N."/>
            <person name="Zhao C."/>
            <person name="Li S."/>
            <person name="Dong L."/>
            <person name="Huang Y."/>
            <person name="Li L."/>
            <person name="Xi Y."/>
            <person name="Qi Q."/>
            <person name="Li W."/>
            <person name="Zhang B."/>
            <person name="Hu W."/>
            <person name="Zhang Y."/>
            <person name="Tian X."/>
            <person name="Jiao Y."/>
            <person name="Liang X."/>
            <person name="Jin J."/>
            <person name="Gao L."/>
            <person name="Zheng W."/>
            <person name="Hao B."/>
            <person name="Liu S."/>
            <person name="Wang W."/>
            <person name="Yuan L."/>
            <person name="Cao M."/>
            <person name="McDermott J."/>
            <person name="Samudrala R."/>
            <person name="Wang J."/>
            <person name="Wong G.K."/>
            <person name="Yang H."/>
        </authorList>
    </citation>
    <scope>NUCLEOTIDE SEQUENCE [LARGE SCALE GENOMIC DNA]</scope>
    <source>
        <strain evidence="10">cv. 93-11</strain>
    </source>
</reference>
<dbReference type="SMART" id="SM00249">
    <property type="entry name" value="PHD"/>
    <property type="match status" value="1"/>
</dbReference>
<evidence type="ECO:0000256" key="4">
    <source>
        <dbReference type="ARBA" id="ARBA00023015"/>
    </source>
</evidence>
<feature type="domain" description="PHD-type" evidence="8">
    <location>
        <begin position="594"/>
        <end position="644"/>
    </location>
</feature>